<proteinExistence type="inferred from homology"/>
<dbReference type="FunFam" id="3.40.309.10:FF:000012">
    <property type="entry name" value="Betaine aldehyde dehydrogenase"/>
    <property type="match status" value="1"/>
</dbReference>
<evidence type="ECO:0000256" key="2">
    <source>
        <dbReference type="ARBA" id="ARBA00023002"/>
    </source>
</evidence>
<dbReference type="RefSeq" id="WP_142055324.1">
    <property type="nucleotide sequence ID" value="NZ_VFPA01000002.1"/>
</dbReference>
<organism evidence="6 7">
    <name type="scientific">Pseudonocardia kunmingensis</name>
    <dbReference type="NCBI Taxonomy" id="630975"/>
    <lineage>
        <taxon>Bacteria</taxon>
        <taxon>Bacillati</taxon>
        <taxon>Actinomycetota</taxon>
        <taxon>Actinomycetes</taxon>
        <taxon>Pseudonocardiales</taxon>
        <taxon>Pseudonocardiaceae</taxon>
        <taxon>Pseudonocardia</taxon>
    </lineage>
</organism>
<dbReference type="CDD" id="cd07114">
    <property type="entry name" value="ALDH_DhaS"/>
    <property type="match status" value="1"/>
</dbReference>
<feature type="domain" description="Aldehyde dehydrogenase" evidence="5">
    <location>
        <begin position="27"/>
        <end position="491"/>
    </location>
</feature>
<dbReference type="InterPro" id="IPR029510">
    <property type="entry name" value="Ald_DH_CS_GLU"/>
</dbReference>
<gene>
    <name evidence="6" type="ORF">FB558_3847</name>
</gene>
<reference evidence="6 7" key="1">
    <citation type="submission" date="2019-06" db="EMBL/GenBank/DDBJ databases">
        <title>Sequencing the genomes of 1000 actinobacteria strains.</title>
        <authorList>
            <person name="Klenk H.-P."/>
        </authorList>
    </citation>
    <scope>NUCLEOTIDE SEQUENCE [LARGE SCALE GENOMIC DNA]</scope>
    <source>
        <strain evidence="6 7">DSM 45301</strain>
    </source>
</reference>
<dbReference type="InterPro" id="IPR016162">
    <property type="entry name" value="Ald_DH_N"/>
</dbReference>
<name>A0A543DPP4_9PSEU</name>
<dbReference type="Proteomes" id="UP000315677">
    <property type="component" value="Unassembled WGS sequence"/>
</dbReference>
<dbReference type="PROSITE" id="PS00687">
    <property type="entry name" value="ALDEHYDE_DEHYDR_GLU"/>
    <property type="match status" value="1"/>
</dbReference>
<dbReference type="Gene3D" id="3.40.605.10">
    <property type="entry name" value="Aldehyde Dehydrogenase, Chain A, domain 1"/>
    <property type="match status" value="1"/>
</dbReference>
<dbReference type="AlphaFoldDB" id="A0A543DPP4"/>
<keyword evidence="2 4" id="KW-0560">Oxidoreductase</keyword>
<dbReference type="InterPro" id="IPR016160">
    <property type="entry name" value="Ald_DH_CS_CYS"/>
</dbReference>
<dbReference type="PROSITE" id="PS00070">
    <property type="entry name" value="ALDEHYDE_DEHYDR_CYS"/>
    <property type="match status" value="1"/>
</dbReference>
<dbReference type="SUPFAM" id="SSF53720">
    <property type="entry name" value="ALDH-like"/>
    <property type="match status" value="1"/>
</dbReference>
<evidence type="ECO:0000313" key="7">
    <source>
        <dbReference type="Proteomes" id="UP000315677"/>
    </source>
</evidence>
<dbReference type="Pfam" id="PF00171">
    <property type="entry name" value="Aldedh"/>
    <property type="match status" value="1"/>
</dbReference>
<evidence type="ECO:0000256" key="4">
    <source>
        <dbReference type="RuleBase" id="RU003345"/>
    </source>
</evidence>
<keyword evidence="7" id="KW-1185">Reference proteome</keyword>
<comment type="caution">
    <text evidence="6">The sequence shown here is derived from an EMBL/GenBank/DDBJ whole genome shotgun (WGS) entry which is preliminary data.</text>
</comment>
<feature type="active site" evidence="3">
    <location>
        <position position="264"/>
    </location>
</feature>
<dbReference type="InterPro" id="IPR016163">
    <property type="entry name" value="Ald_DH_C"/>
</dbReference>
<evidence type="ECO:0000256" key="3">
    <source>
        <dbReference type="PROSITE-ProRule" id="PRU10007"/>
    </source>
</evidence>
<dbReference type="EMBL" id="VFPA01000002">
    <property type="protein sequence ID" value="TQM11289.1"/>
    <property type="molecule type" value="Genomic_DNA"/>
</dbReference>
<sequence>MTSTVDHIATNAITEREHYRMLIGGRWVEASDGARFDSINPFDGRHWADVPTATGQDVDAAVRAAREAFENGPWAASTPAQRSAVLRKLGDLIAANADELARIQVLENGKLIREVGGQTRALSGHCYFYAGVAETMHGQTVASSVPNMHVFTVREPIGVVAAITPWNSPLALLLWKLCPALAAGNTVVIKPSEVTPVSTVKLGELITAAGIPDGVVNIVTGAGPTGAALAGHPGVDKVAFTGSTAVGKAIAVTTAERLARVSLELGGKSPNIVFPDADTANTVNGVIAGVFAATGQTCMAGSRVLVHQDIYDEFAEALAARVRTIRIGDPLDPETEMGTVACRPQYEKVLSYIEIAESEGATLLAGGRKPSDPALAAGLFVEPAVFTGVTNDMRIAQEEVFGPVVVLIPFADEDDAVRIANDTRFGLAAGVWTNDIARALRMVRRLRAGTVWVNNYRKTNYVAPFGGFKESGIGRENGADAVNEYTELKTVWIDMGNKITDPFNPRA</sequence>
<dbReference type="Gene3D" id="3.40.309.10">
    <property type="entry name" value="Aldehyde Dehydrogenase, Chain A, domain 2"/>
    <property type="match status" value="1"/>
</dbReference>
<dbReference type="InterPro" id="IPR015590">
    <property type="entry name" value="Aldehyde_DH_dom"/>
</dbReference>
<dbReference type="OrthoDB" id="6882680at2"/>
<evidence type="ECO:0000313" key="6">
    <source>
        <dbReference type="EMBL" id="TQM11289.1"/>
    </source>
</evidence>
<evidence type="ECO:0000259" key="5">
    <source>
        <dbReference type="Pfam" id="PF00171"/>
    </source>
</evidence>
<dbReference type="GO" id="GO:0016620">
    <property type="term" value="F:oxidoreductase activity, acting on the aldehyde or oxo group of donors, NAD or NADP as acceptor"/>
    <property type="evidence" value="ECO:0007669"/>
    <property type="project" value="InterPro"/>
</dbReference>
<comment type="similarity">
    <text evidence="1 4">Belongs to the aldehyde dehydrogenase family.</text>
</comment>
<evidence type="ECO:0000256" key="1">
    <source>
        <dbReference type="ARBA" id="ARBA00009986"/>
    </source>
</evidence>
<dbReference type="FunFam" id="3.40.605.10:FF:000026">
    <property type="entry name" value="Aldehyde dehydrogenase, putative"/>
    <property type="match status" value="1"/>
</dbReference>
<accession>A0A543DPP4</accession>
<dbReference type="FunFam" id="3.40.605.10:FF:000007">
    <property type="entry name" value="NAD/NADP-dependent betaine aldehyde dehydrogenase"/>
    <property type="match status" value="1"/>
</dbReference>
<protein>
    <submittedName>
        <fullName evidence="6">Aldehyde dehydrogenase (NAD+)</fullName>
    </submittedName>
</protein>
<dbReference type="PANTHER" id="PTHR11699">
    <property type="entry name" value="ALDEHYDE DEHYDROGENASE-RELATED"/>
    <property type="match status" value="1"/>
</dbReference>
<dbReference type="InterPro" id="IPR016161">
    <property type="entry name" value="Ald_DH/histidinol_DH"/>
</dbReference>